<proteinExistence type="predicted"/>
<evidence type="ECO:0000313" key="2">
    <source>
        <dbReference type="Proteomes" id="UP000032309"/>
    </source>
</evidence>
<reference evidence="2" key="1">
    <citation type="journal article" date="2015" name="Genome Announc.">
        <title>Draft Genome Sequence of an Anaerobic Ammonium-Oxidizing Bacterium, "Candidatus Brocadia sinica".</title>
        <authorList>
            <person name="Oshiki M."/>
            <person name="Shinyako-Hata K."/>
            <person name="Satoh H."/>
            <person name="Okabe S."/>
        </authorList>
    </citation>
    <scope>NUCLEOTIDE SEQUENCE [LARGE SCALE GENOMIC DNA]</scope>
    <source>
        <strain evidence="2">JPN1</strain>
    </source>
</reference>
<accession>A0ABQ0JZA5</accession>
<organism evidence="1 2">
    <name type="scientific">Candidatus Brocadia sinica JPN1</name>
    <dbReference type="NCBI Taxonomy" id="1197129"/>
    <lineage>
        <taxon>Bacteria</taxon>
        <taxon>Pseudomonadati</taxon>
        <taxon>Planctomycetota</taxon>
        <taxon>Candidatus Brocadiia</taxon>
        <taxon>Candidatus Brocadiales</taxon>
        <taxon>Candidatus Brocadiaceae</taxon>
        <taxon>Candidatus Brocadia</taxon>
    </lineage>
</organism>
<dbReference type="Proteomes" id="UP000032309">
    <property type="component" value="Unassembled WGS sequence"/>
</dbReference>
<gene>
    <name evidence="1" type="ORF">BROSI_A2556</name>
</gene>
<sequence>MTIKYNFTIIIIVRGDAKNIAFVFDISIARYGAADPSKKIIVANVARKMSPIFTDINITAHFTKKDLCVSLKL</sequence>
<dbReference type="EMBL" id="BAFN01000001">
    <property type="protein sequence ID" value="GAN34021.1"/>
    <property type="molecule type" value="Genomic_DNA"/>
</dbReference>
<comment type="caution">
    <text evidence="1">The sequence shown here is derived from an EMBL/GenBank/DDBJ whole genome shotgun (WGS) entry which is preliminary data.</text>
</comment>
<evidence type="ECO:0000313" key="1">
    <source>
        <dbReference type="EMBL" id="GAN34021.1"/>
    </source>
</evidence>
<protein>
    <submittedName>
        <fullName evidence="1">Uncharacterized protein</fullName>
    </submittedName>
</protein>
<keyword evidence="2" id="KW-1185">Reference proteome</keyword>
<name>A0ABQ0JZA5_9BACT</name>